<name>X6LWP7_RETFI</name>
<dbReference type="Proteomes" id="UP000023152">
    <property type="component" value="Unassembled WGS sequence"/>
</dbReference>
<evidence type="ECO:0000256" key="2">
    <source>
        <dbReference type="SAM" id="MobiDB-lite"/>
    </source>
</evidence>
<evidence type="ECO:0000313" key="3">
    <source>
        <dbReference type="EMBL" id="ETO05562.1"/>
    </source>
</evidence>
<keyword evidence="1" id="KW-0175">Coiled coil</keyword>
<sequence>MINCVVKILFKSAAKYDSKRKRKGIMTTLEYKKKISGTVMDSTRLDVKFLADERELYDELQTCTDEDELLILMSNIQAHFSEELQKQQEQICERHKQLIKEKEQEKEGVKVDKSSFFKASQNIPSMMKAGITSTSGKYQVRSDSKSQDRPSVDDKDHFENKHKLDASMPLFTPRTKYGTYRLG</sequence>
<comment type="caution">
    <text evidence="3">The sequence shown here is derived from an EMBL/GenBank/DDBJ whole genome shotgun (WGS) entry which is preliminary data.</text>
</comment>
<keyword evidence="4" id="KW-1185">Reference proteome</keyword>
<gene>
    <name evidence="3" type="ORF">RFI_31835</name>
</gene>
<accession>X6LWP7</accession>
<reference evidence="3 4" key="1">
    <citation type="journal article" date="2013" name="Curr. Biol.">
        <title>The Genome of the Foraminiferan Reticulomyxa filosa.</title>
        <authorList>
            <person name="Glockner G."/>
            <person name="Hulsmann N."/>
            <person name="Schleicher M."/>
            <person name="Noegel A.A."/>
            <person name="Eichinger L."/>
            <person name="Gallinger C."/>
            <person name="Pawlowski J."/>
            <person name="Sierra R."/>
            <person name="Euteneuer U."/>
            <person name="Pillet L."/>
            <person name="Moustafa A."/>
            <person name="Platzer M."/>
            <person name="Groth M."/>
            <person name="Szafranski K."/>
            <person name="Schliwa M."/>
        </authorList>
    </citation>
    <scope>NUCLEOTIDE SEQUENCE [LARGE SCALE GENOMIC DNA]</scope>
</reference>
<feature type="region of interest" description="Disordered" evidence="2">
    <location>
        <begin position="128"/>
        <end position="170"/>
    </location>
</feature>
<feature type="coiled-coil region" evidence="1">
    <location>
        <begin position="81"/>
        <end position="112"/>
    </location>
</feature>
<organism evidence="3 4">
    <name type="scientific">Reticulomyxa filosa</name>
    <dbReference type="NCBI Taxonomy" id="46433"/>
    <lineage>
        <taxon>Eukaryota</taxon>
        <taxon>Sar</taxon>
        <taxon>Rhizaria</taxon>
        <taxon>Retaria</taxon>
        <taxon>Foraminifera</taxon>
        <taxon>Monothalamids</taxon>
        <taxon>Reticulomyxidae</taxon>
        <taxon>Reticulomyxa</taxon>
    </lineage>
</organism>
<dbReference type="AlphaFoldDB" id="X6LWP7"/>
<evidence type="ECO:0000313" key="4">
    <source>
        <dbReference type="Proteomes" id="UP000023152"/>
    </source>
</evidence>
<protein>
    <submittedName>
        <fullName evidence="3">Uncharacterized protein</fullName>
    </submittedName>
</protein>
<evidence type="ECO:0000256" key="1">
    <source>
        <dbReference type="SAM" id="Coils"/>
    </source>
</evidence>
<dbReference type="EMBL" id="ASPP01027977">
    <property type="protein sequence ID" value="ETO05562.1"/>
    <property type="molecule type" value="Genomic_DNA"/>
</dbReference>
<feature type="compositionally biased region" description="Basic and acidic residues" evidence="2">
    <location>
        <begin position="140"/>
        <end position="165"/>
    </location>
</feature>
<proteinExistence type="predicted"/>